<dbReference type="Proteomes" id="UP001055172">
    <property type="component" value="Unassembled WGS sequence"/>
</dbReference>
<evidence type="ECO:0000256" key="1">
    <source>
        <dbReference type="SAM" id="MobiDB-lite"/>
    </source>
</evidence>
<name>A0AA37LZD1_9PEZI</name>
<keyword evidence="2" id="KW-0472">Membrane</keyword>
<evidence type="ECO:0000313" key="4">
    <source>
        <dbReference type="Proteomes" id="UP001055172"/>
    </source>
</evidence>
<evidence type="ECO:0000256" key="2">
    <source>
        <dbReference type="SAM" id="Phobius"/>
    </source>
</evidence>
<dbReference type="AlphaFoldDB" id="A0AA37LZD1"/>
<organism evidence="3 4">
    <name type="scientific">Colletotrichum liriopes</name>
    <dbReference type="NCBI Taxonomy" id="708192"/>
    <lineage>
        <taxon>Eukaryota</taxon>
        <taxon>Fungi</taxon>
        <taxon>Dikarya</taxon>
        <taxon>Ascomycota</taxon>
        <taxon>Pezizomycotina</taxon>
        <taxon>Sordariomycetes</taxon>
        <taxon>Hypocreomycetidae</taxon>
        <taxon>Glomerellales</taxon>
        <taxon>Glomerellaceae</taxon>
        <taxon>Colletotrichum</taxon>
        <taxon>Colletotrichum spaethianum species complex</taxon>
    </lineage>
</organism>
<keyword evidence="2" id="KW-0812">Transmembrane</keyword>
<sequence length="547" mass="61716">MPADDIPLSTQDFERVAAQAAENAKRDAKVRQGRRQREENKKKRQKTKQDQPKSDRHPTHTVTCQHDDHRQDGYYWLKPLPQQQTQGDAASKATRSKGRPTWAMMRYPMRWLAWVARWCITVAWHLLGHGWVIAGLVCFWLLALLIEATMRGLLDSLQVPLLSAGLGWLWSLNVPWPGRAVADLAAVGPVVMRTGEPKAVEPFVHLDDMMSNILHLAQVQVEPCSDRDLVARFVGQSFSRHWSAYSGEPIGGPSGDLGKEWKRLWKETGAKVEAISNQCTLYQLKIIDLEVLLYRRGQGLIRQIQTHPAVPRGDDEAPGSSWLRPKGWPMSLTRRLARLCGRRWKAMRTAMGFHSASQHTLRTRLEVFKDVIEGGTTVSVHLTEMFGSQTEARRDLEKGMCRVERIFREAGEACDWTLVPRRGGGGGGLDVVFDEARKAHDDAGAGLLNVDGGMRVSTFELEEAALELTGYQSAGAVLCMGGKKTVEAVEMKLRETYEWMAELDLRRKRADIMMKAVESVVSDKEVERLEQELLGHVEEYVRRIGVR</sequence>
<accession>A0AA37LZD1</accession>
<keyword evidence="4" id="KW-1185">Reference proteome</keyword>
<feature type="compositionally biased region" description="Basic and acidic residues" evidence="1">
    <location>
        <begin position="23"/>
        <end position="58"/>
    </location>
</feature>
<keyword evidence="2" id="KW-1133">Transmembrane helix</keyword>
<evidence type="ECO:0000313" key="3">
    <source>
        <dbReference type="EMBL" id="GJC90432.1"/>
    </source>
</evidence>
<feature type="region of interest" description="Disordered" evidence="1">
    <location>
        <begin position="19"/>
        <end position="66"/>
    </location>
</feature>
<feature type="transmembrane region" description="Helical" evidence="2">
    <location>
        <begin position="133"/>
        <end position="154"/>
    </location>
</feature>
<protein>
    <submittedName>
        <fullName evidence="3">Uncharacterized protein</fullName>
    </submittedName>
</protein>
<comment type="caution">
    <text evidence="3">The sequence shown here is derived from an EMBL/GenBank/DDBJ whole genome shotgun (WGS) entry which is preliminary data.</text>
</comment>
<proteinExistence type="predicted"/>
<gene>
    <name evidence="3" type="ORF">ColLi_13270</name>
</gene>
<dbReference type="EMBL" id="BPPX01000053">
    <property type="protein sequence ID" value="GJC90432.1"/>
    <property type="molecule type" value="Genomic_DNA"/>
</dbReference>
<reference evidence="3 4" key="1">
    <citation type="submission" date="2021-07" db="EMBL/GenBank/DDBJ databases">
        <title>Genome data of Colletotrichum spaethianum.</title>
        <authorList>
            <person name="Utami Y.D."/>
            <person name="Hiruma K."/>
        </authorList>
    </citation>
    <scope>NUCLEOTIDE SEQUENCE [LARGE SCALE GENOMIC DNA]</scope>
    <source>
        <strain evidence="3 4">MAFF 242679</strain>
    </source>
</reference>